<feature type="region of interest" description="Disordered" evidence="1">
    <location>
        <begin position="231"/>
        <end position="324"/>
    </location>
</feature>
<organism evidence="2 3">
    <name type="scientific">Meloidogyne hapla</name>
    <name type="common">Root-knot nematode worm</name>
    <dbReference type="NCBI Taxonomy" id="6305"/>
    <lineage>
        <taxon>Eukaryota</taxon>
        <taxon>Metazoa</taxon>
        <taxon>Ecdysozoa</taxon>
        <taxon>Nematoda</taxon>
        <taxon>Chromadorea</taxon>
        <taxon>Rhabditida</taxon>
        <taxon>Tylenchina</taxon>
        <taxon>Tylenchomorpha</taxon>
        <taxon>Tylenchoidea</taxon>
        <taxon>Meloidogynidae</taxon>
        <taxon>Meloidogyninae</taxon>
        <taxon>Meloidogyne</taxon>
    </lineage>
</organism>
<feature type="compositionally biased region" description="Low complexity" evidence="1">
    <location>
        <begin position="195"/>
        <end position="210"/>
    </location>
</feature>
<dbReference type="Proteomes" id="UP000095281">
    <property type="component" value="Unplaced"/>
</dbReference>
<protein>
    <submittedName>
        <fullName evidence="3">Uncharacterized protein</fullName>
    </submittedName>
</protein>
<evidence type="ECO:0000313" key="3">
    <source>
        <dbReference type="WBParaSite" id="MhA1_Contig1479.frz3.gene9"/>
    </source>
</evidence>
<feature type="region of interest" description="Disordered" evidence="1">
    <location>
        <begin position="1"/>
        <end position="24"/>
    </location>
</feature>
<reference evidence="3" key="1">
    <citation type="submission" date="2016-11" db="UniProtKB">
        <authorList>
            <consortium name="WormBaseParasite"/>
        </authorList>
    </citation>
    <scope>IDENTIFICATION</scope>
</reference>
<accession>A0A1I8B7N7</accession>
<feature type="region of interest" description="Disordered" evidence="1">
    <location>
        <begin position="187"/>
        <end position="210"/>
    </location>
</feature>
<feature type="compositionally biased region" description="Low complexity" evidence="1">
    <location>
        <begin position="231"/>
        <end position="250"/>
    </location>
</feature>
<feature type="compositionally biased region" description="Gly residues" evidence="1">
    <location>
        <begin position="270"/>
        <end position="279"/>
    </location>
</feature>
<proteinExistence type="predicted"/>
<sequence>MTGMQSCHVNERLSLQPATSTPSLSESYYGSATLLCRPDKQESQQSRKIDVFANIKKATIDSSIDDKSYVGCSPCTVNYDTFLDEAAERKGINNELIRKESENEHFILNPVFCDVDIEENIEKRSEEKIGLLKKENLCEEILKEEENYDYELSLGNIALSSRKSLISTKQRKNTEVAVEAGTSLQIKKQGKKRPSLSPYSLTASTTSAASQQLLPTTKTASTALFPSSSQSIASSSLPFSSYHSSPISEPKGSNSKKRRQKAGEMRLLGNDGGGIGGNGRQSTSVAPMSGGISDGPLDMTGFSGSAPIPSGKRVQAKQNQTTNL</sequence>
<evidence type="ECO:0000313" key="2">
    <source>
        <dbReference type="Proteomes" id="UP000095281"/>
    </source>
</evidence>
<evidence type="ECO:0000256" key="1">
    <source>
        <dbReference type="SAM" id="MobiDB-lite"/>
    </source>
</evidence>
<keyword evidence="2" id="KW-1185">Reference proteome</keyword>
<name>A0A1I8B7N7_MELHA</name>
<dbReference type="AlphaFoldDB" id="A0A1I8B7N7"/>
<dbReference type="WBParaSite" id="MhA1_Contig1479.frz3.gene9">
    <property type="protein sequence ID" value="MhA1_Contig1479.frz3.gene9"/>
    <property type="gene ID" value="MhA1_Contig1479.frz3.gene9"/>
</dbReference>